<dbReference type="InterPro" id="IPR006543">
    <property type="entry name" value="Histidinol-phos"/>
</dbReference>
<proteinExistence type="inferred from homology"/>
<accession>A0A2N5ZK30</accession>
<dbReference type="EC" id="3.1.3.-" evidence="7"/>
<keyword evidence="11" id="KW-0460">Magnesium</keyword>
<dbReference type="InterPro" id="IPR006549">
    <property type="entry name" value="HAD-SF_hydro_IIIA"/>
</dbReference>
<dbReference type="Gene3D" id="3.40.50.1000">
    <property type="entry name" value="HAD superfamily/HAD-like"/>
    <property type="match status" value="1"/>
</dbReference>
<feature type="binding site" evidence="11">
    <location>
        <position position="10"/>
    </location>
    <ligand>
        <name>Mg(2+)</name>
        <dbReference type="ChEBI" id="CHEBI:18420"/>
    </ligand>
</feature>
<evidence type="ECO:0000256" key="11">
    <source>
        <dbReference type="PIRSR" id="PIRSR004682-4"/>
    </source>
</evidence>
<feature type="site" description="Stabilizes the phosphoryl group" evidence="10">
    <location>
        <position position="103"/>
    </location>
</feature>
<dbReference type="Proteomes" id="UP000234857">
    <property type="component" value="Unassembled WGS sequence"/>
</dbReference>
<organism evidence="12 13">
    <name type="scientific">Muiribacterium halophilum</name>
    <dbReference type="NCBI Taxonomy" id="2053465"/>
    <lineage>
        <taxon>Bacteria</taxon>
        <taxon>Candidatus Muiribacteriota</taxon>
        <taxon>Candidatus Muiribacteriia</taxon>
        <taxon>Candidatus Muiribacteriales</taxon>
        <taxon>Candidatus Muiribacteriaceae</taxon>
        <taxon>Candidatus Muiribacterium</taxon>
    </lineage>
</organism>
<keyword evidence="3 11" id="KW-0479">Metal-binding</keyword>
<evidence type="ECO:0000256" key="7">
    <source>
        <dbReference type="PIRNR" id="PIRNR004682"/>
    </source>
</evidence>
<feature type="binding site" evidence="11">
    <location>
        <position position="8"/>
    </location>
    <ligand>
        <name>Mg(2+)</name>
        <dbReference type="ChEBI" id="CHEBI:18420"/>
    </ligand>
</feature>
<evidence type="ECO:0000256" key="9">
    <source>
        <dbReference type="PIRSR" id="PIRSR004682-2"/>
    </source>
</evidence>
<protein>
    <recommendedName>
        <fullName evidence="6 7">D,D-heptose 1,7-bisphosphate phosphatase</fullName>
        <ecNumber evidence="7">3.1.3.-</ecNumber>
    </recommendedName>
</protein>
<keyword evidence="4 7" id="KW-0378">Hydrolase</keyword>
<feature type="site" description="Contributes to substrate recognition" evidence="10">
    <location>
        <position position="102"/>
    </location>
</feature>
<dbReference type="PIRSF" id="PIRSF004682">
    <property type="entry name" value="GmhB"/>
    <property type="match status" value="1"/>
</dbReference>
<comment type="subcellular location">
    <subcellularLocation>
        <location evidence="1 7">Cytoplasm</location>
    </subcellularLocation>
</comment>
<reference evidence="12 13" key="1">
    <citation type="submission" date="2017-11" db="EMBL/GenBank/DDBJ databases">
        <title>Genome-resolved metagenomics identifies genetic mobility, metabolic interactions, and unexpected diversity in perchlorate-reducing communities.</title>
        <authorList>
            <person name="Barnum T.P."/>
            <person name="Figueroa I.A."/>
            <person name="Carlstrom C.I."/>
            <person name="Lucas L.N."/>
            <person name="Engelbrektson A.L."/>
            <person name="Coates J.D."/>
        </authorList>
    </citation>
    <scope>NUCLEOTIDE SEQUENCE [LARGE SCALE GENOMIC DNA]</scope>
    <source>
        <strain evidence="12">BM706</strain>
    </source>
</reference>
<dbReference type="GO" id="GO:0005737">
    <property type="term" value="C:cytoplasm"/>
    <property type="evidence" value="ECO:0007669"/>
    <property type="project" value="UniProtKB-SubCell"/>
</dbReference>
<evidence type="ECO:0000313" key="12">
    <source>
        <dbReference type="EMBL" id="PLX19057.1"/>
    </source>
</evidence>
<feature type="active site" description="Proton donor" evidence="8">
    <location>
        <position position="10"/>
    </location>
</feature>
<dbReference type="NCBIfam" id="TIGR01662">
    <property type="entry name" value="HAD-SF-IIIA"/>
    <property type="match status" value="1"/>
</dbReference>
<evidence type="ECO:0000256" key="4">
    <source>
        <dbReference type="ARBA" id="ARBA00022801"/>
    </source>
</evidence>
<dbReference type="GO" id="GO:0016791">
    <property type="term" value="F:phosphatase activity"/>
    <property type="evidence" value="ECO:0007669"/>
    <property type="project" value="InterPro"/>
</dbReference>
<evidence type="ECO:0000256" key="2">
    <source>
        <dbReference type="ARBA" id="ARBA00022490"/>
    </source>
</evidence>
<evidence type="ECO:0000256" key="3">
    <source>
        <dbReference type="ARBA" id="ARBA00022723"/>
    </source>
</evidence>
<keyword evidence="11" id="KW-0862">Zinc</keyword>
<feature type="binding site" evidence="9">
    <location>
        <begin position="16"/>
        <end position="19"/>
    </location>
    <ligand>
        <name>substrate</name>
    </ligand>
</feature>
<dbReference type="PANTHER" id="PTHR42891">
    <property type="entry name" value="D-GLYCERO-BETA-D-MANNO-HEPTOSE-1,7-BISPHOSPHATE 7-PHOSPHATASE"/>
    <property type="match status" value="1"/>
</dbReference>
<evidence type="ECO:0000313" key="13">
    <source>
        <dbReference type="Proteomes" id="UP000234857"/>
    </source>
</evidence>
<feature type="binding site" evidence="9">
    <location>
        <begin position="102"/>
        <end position="103"/>
    </location>
    <ligand>
        <name>substrate</name>
    </ligand>
</feature>
<dbReference type="InterPro" id="IPR023214">
    <property type="entry name" value="HAD_sf"/>
</dbReference>
<feature type="active site" description="Nucleophile" evidence="8">
    <location>
        <position position="8"/>
    </location>
</feature>
<feature type="binding site" evidence="11">
    <location>
        <position position="91"/>
    </location>
    <ligand>
        <name>Zn(2+)</name>
        <dbReference type="ChEBI" id="CHEBI:29105"/>
    </ligand>
</feature>
<dbReference type="AlphaFoldDB" id="A0A2N5ZK30"/>
<dbReference type="EMBL" id="PKTG01000042">
    <property type="protein sequence ID" value="PLX19057.1"/>
    <property type="molecule type" value="Genomic_DNA"/>
</dbReference>
<feature type="binding site" evidence="9">
    <location>
        <position position="129"/>
    </location>
    <ligand>
        <name>substrate</name>
    </ligand>
</feature>
<evidence type="ECO:0000256" key="8">
    <source>
        <dbReference type="PIRSR" id="PIRSR004682-1"/>
    </source>
</evidence>
<dbReference type="InterPro" id="IPR036412">
    <property type="entry name" value="HAD-like_sf"/>
</dbReference>
<feature type="binding site" evidence="11">
    <location>
        <position position="129"/>
    </location>
    <ligand>
        <name>Mg(2+)</name>
        <dbReference type="ChEBI" id="CHEBI:18420"/>
    </ligand>
</feature>
<evidence type="ECO:0000256" key="10">
    <source>
        <dbReference type="PIRSR" id="PIRSR004682-3"/>
    </source>
</evidence>
<dbReference type="Pfam" id="PF13242">
    <property type="entry name" value="Hydrolase_like"/>
    <property type="match status" value="1"/>
</dbReference>
<feature type="binding site" evidence="9">
    <location>
        <begin position="50"/>
        <end position="53"/>
    </location>
    <ligand>
        <name>substrate</name>
    </ligand>
</feature>
<dbReference type="NCBIfam" id="TIGR01656">
    <property type="entry name" value="Histidinol-ppas"/>
    <property type="match status" value="1"/>
</dbReference>
<feature type="binding site" evidence="11">
    <location>
        <position position="101"/>
    </location>
    <ligand>
        <name>Zn(2+)</name>
        <dbReference type="ChEBI" id="CHEBI:29105"/>
    </ligand>
</feature>
<evidence type="ECO:0000256" key="1">
    <source>
        <dbReference type="ARBA" id="ARBA00004496"/>
    </source>
</evidence>
<keyword evidence="2 7" id="KW-0963">Cytoplasm</keyword>
<feature type="binding site" evidence="11">
    <location>
        <position position="99"/>
    </location>
    <ligand>
        <name>Zn(2+)</name>
        <dbReference type="ChEBI" id="CHEBI:29105"/>
    </ligand>
</feature>
<dbReference type="InterPro" id="IPR004446">
    <property type="entry name" value="Heptose_bisP_phosphatase"/>
</dbReference>
<comment type="similarity">
    <text evidence="7">Belongs to the gmhB family.</text>
</comment>
<dbReference type="GO" id="GO:0046872">
    <property type="term" value="F:metal ion binding"/>
    <property type="evidence" value="ECO:0007669"/>
    <property type="project" value="UniProtKB-KW"/>
</dbReference>
<gene>
    <name evidence="12" type="ORF">C0601_02910</name>
</gene>
<keyword evidence="5 7" id="KW-0119">Carbohydrate metabolism</keyword>
<feature type="binding site" evidence="9">
    <location>
        <begin position="8"/>
        <end position="10"/>
    </location>
    <ligand>
        <name>substrate</name>
    </ligand>
</feature>
<evidence type="ECO:0000256" key="5">
    <source>
        <dbReference type="ARBA" id="ARBA00023277"/>
    </source>
</evidence>
<dbReference type="GO" id="GO:0005975">
    <property type="term" value="P:carbohydrate metabolic process"/>
    <property type="evidence" value="ECO:0007669"/>
    <property type="project" value="InterPro"/>
</dbReference>
<feature type="binding site" evidence="11">
    <location>
        <position position="89"/>
    </location>
    <ligand>
        <name>Zn(2+)</name>
        <dbReference type="ChEBI" id="CHEBI:29105"/>
    </ligand>
</feature>
<dbReference type="PANTHER" id="PTHR42891:SF1">
    <property type="entry name" value="D-GLYCERO-BETA-D-MANNO-HEPTOSE-1,7-BISPHOSPHATE 7-PHOSPHATASE"/>
    <property type="match status" value="1"/>
</dbReference>
<feature type="binding site" evidence="11">
    <location>
        <position position="128"/>
    </location>
    <ligand>
        <name>Mg(2+)</name>
        <dbReference type="ChEBI" id="CHEBI:18420"/>
    </ligand>
</feature>
<name>A0A2N5ZK30_MUIH1</name>
<dbReference type="CDD" id="cd07503">
    <property type="entry name" value="HAD_HisB-N"/>
    <property type="match status" value="1"/>
</dbReference>
<comment type="caution">
    <text evidence="12">The sequence shown here is derived from an EMBL/GenBank/DDBJ whole genome shotgun (WGS) entry which is preliminary data.</text>
</comment>
<comment type="cofactor">
    <cofactor evidence="11">
        <name>Mg(2+)</name>
        <dbReference type="ChEBI" id="CHEBI:18420"/>
    </cofactor>
</comment>
<evidence type="ECO:0000256" key="6">
    <source>
        <dbReference type="ARBA" id="ARBA00031828"/>
    </source>
</evidence>
<comment type="cofactor">
    <cofactor evidence="11">
        <name>Zn(2+)</name>
        <dbReference type="ChEBI" id="CHEBI:29105"/>
    </cofactor>
</comment>
<feature type="site" description="Stabilizes the phosphoryl group" evidence="10">
    <location>
        <position position="50"/>
    </location>
</feature>
<sequence length="177" mass="19835">MNKAIMLDRDGTIIQDKDYLKDPEDIELIKGADKALKRLSDIGFNLIIVTNQSGIARGMFTLEDVYKVNNRLSDILAEKDVFIKKYYICPHHPEFDGQCDCRKPGIKNVKIAEKEFDIDLKSSYFVGDKCSDVLCGRNAGMKGILVRTGKGREQEGKCLSDGVFDSIVEFADFLAGK</sequence>
<dbReference type="SUPFAM" id="SSF56784">
    <property type="entry name" value="HAD-like"/>
    <property type="match status" value="1"/>
</dbReference>